<protein>
    <recommendedName>
        <fullName evidence="3">YjbR protein</fullName>
    </recommendedName>
</protein>
<evidence type="ECO:0000313" key="2">
    <source>
        <dbReference type="Proteomes" id="UP000244013"/>
    </source>
</evidence>
<name>A0A2T5UD02_9SPHN</name>
<dbReference type="GeneID" id="91004943"/>
<sequence length="113" mass="12691">MKDWAAVADYALSLPETEASTSYGQPAIKTRGKMFVSTGHVDGSFHVRSPHDEKAVLIATDPDSFWQTAHYETWPGLLVRYGTHDPERVACVIARAWWDQASARQRKAYGDRP</sequence>
<comment type="caution">
    <text evidence="1">The sequence shown here is derived from an EMBL/GenBank/DDBJ whole genome shotgun (WGS) entry which is preliminary data.</text>
</comment>
<evidence type="ECO:0008006" key="3">
    <source>
        <dbReference type="Google" id="ProtNLM"/>
    </source>
</evidence>
<dbReference type="AlphaFoldDB" id="A0A2T5UD02"/>
<dbReference type="RefSeq" id="WP_107952357.1">
    <property type="nucleotide sequence ID" value="NZ_QAYE01000001.1"/>
</dbReference>
<dbReference type="EMBL" id="QAYE01000001">
    <property type="protein sequence ID" value="PTW49378.1"/>
    <property type="molecule type" value="Genomic_DNA"/>
</dbReference>
<accession>A0A2T5UD02</accession>
<dbReference type="Proteomes" id="UP000244013">
    <property type="component" value="Unassembled WGS sequence"/>
</dbReference>
<dbReference type="InterPro" id="IPR058532">
    <property type="entry name" value="YjbR/MT2646/Rv2570-like"/>
</dbReference>
<dbReference type="OrthoDB" id="954305at2"/>
<dbReference type="InterPro" id="IPR038056">
    <property type="entry name" value="YjbR-like_sf"/>
</dbReference>
<proteinExistence type="predicted"/>
<reference evidence="1 2" key="1">
    <citation type="submission" date="2018-04" db="EMBL/GenBank/DDBJ databases">
        <title>Genomic Encyclopedia of Type Strains, Phase III (KMG-III): the genomes of soil and plant-associated and newly described type strains.</title>
        <authorList>
            <person name="Whitman W."/>
        </authorList>
    </citation>
    <scope>NUCLEOTIDE SEQUENCE [LARGE SCALE GENOMIC DNA]</scope>
    <source>
        <strain evidence="1 2">MA-olki</strain>
    </source>
</reference>
<dbReference type="Pfam" id="PF04237">
    <property type="entry name" value="YjbR"/>
    <property type="match status" value="1"/>
</dbReference>
<dbReference type="SUPFAM" id="SSF142906">
    <property type="entry name" value="YjbR-like"/>
    <property type="match status" value="1"/>
</dbReference>
<gene>
    <name evidence="1" type="ORF">C8J25_101887</name>
</gene>
<organism evidence="1 2">
    <name type="scientific">Sphingomonas faeni</name>
    <dbReference type="NCBI Taxonomy" id="185950"/>
    <lineage>
        <taxon>Bacteria</taxon>
        <taxon>Pseudomonadati</taxon>
        <taxon>Pseudomonadota</taxon>
        <taxon>Alphaproteobacteria</taxon>
        <taxon>Sphingomonadales</taxon>
        <taxon>Sphingomonadaceae</taxon>
        <taxon>Sphingomonas</taxon>
    </lineage>
</organism>
<evidence type="ECO:0000313" key="1">
    <source>
        <dbReference type="EMBL" id="PTW49378.1"/>
    </source>
</evidence>